<dbReference type="AlphaFoldDB" id="X1J3W8"/>
<accession>X1J3W8</accession>
<name>X1J3W8_9ZZZZ</name>
<protein>
    <submittedName>
        <fullName evidence="1">Uncharacterized protein</fullName>
    </submittedName>
</protein>
<feature type="non-terminal residue" evidence="1">
    <location>
        <position position="239"/>
    </location>
</feature>
<evidence type="ECO:0000313" key="1">
    <source>
        <dbReference type="EMBL" id="GAH73024.1"/>
    </source>
</evidence>
<dbReference type="EMBL" id="BARU01031290">
    <property type="protein sequence ID" value="GAH73024.1"/>
    <property type="molecule type" value="Genomic_DNA"/>
</dbReference>
<sequence>MPEVGIVNFDDEGNLHTNMVTVTAEELGVNCWLPARFLGGHCDRYYTCKYAEKANCQAGPSRIAREKAEHGQLEEGEELRQDLICAVCGEPIVPTDPGDRPYHGDAGTSCEGKPVCDTCYDEDTCEPAATIYYGKDHDEPHLIGSCRNETDGDFRVKWHSTDPWRGYYECESGEYVEVFTDAILSGHESEEMLKKLYDRVLERFDEEDIGFARVFCRSSNVFFTSLEIWVRRDFVQLLK</sequence>
<reference evidence="1" key="1">
    <citation type="journal article" date="2014" name="Front. Microbiol.">
        <title>High frequency of phylogenetically diverse reductive dehalogenase-homologous genes in deep subseafloor sedimentary metagenomes.</title>
        <authorList>
            <person name="Kawai M."/>
            <person name="Futagami T."/>
            <person name="Toyoda A."/>
            <person name="Takaki Y."/>
            <person name="Nishi S."/>
            <person name="Hori S."/>
            <person name="Arai W."/>
            <person name="Tsubouchi T."/>
            <person name="Morono Y."/>
            <person name="Uchiyama I."/>
            <person name="Ito T."/>
            <person name="Fujiyama A."/>
            <person name="Inagaki F."/>
            <person name="Takami H."/>
        </authorList>
    </citation>
    <scope>NUCLEOTIDE SEQUENCE</scope>
    <source>
        <strain evidence="1">Expedition CK06-06</strain>
    </source>
</reference>
<comment type="caution">
    <text evidence="1">The sequence shown here is derived from an EMBL/GenBank/DDBJ whole genome shotgun (WGS) entry which is preliminary data.</text>
</comment>
<organism evidence="1">
    <name type="scientific">marine sediment metagenome</name>
    <dbReference type="NCBI Taxonomy" id="412755"/>
    <lineage>
        <taxon>unclassified sequences</taxon>
        <taxon>metagenomes</taxon>
        <taxon>ecological metagenomes</taxon>
    </lineage>
</organism>
<proteinExistence type="predicted"/>
<gene>
    <name evidence="1" type="ORF">S03H2_49516</name>
</gene>